<reference evidence="6" key="4">
    <citation type="submission" date="2016-01" db="EMBL/GenBank/DDBJ databases">
        <authorList>
            <person name="Oliw E.H."/>
        </authorList>
    </citation>
    <scope>NUCLEOTIDE SEQUENCE [LARGE SCALE GENOMIC DNA]</scope>
    <source>
        <strain evidence="6">GED7749B</strain>
    </source>
</reference>
<dbReference type="PANTHER" id="PTHR42939">
    <property type="entry name" value="ABC TRANSPORTER ATP-BINDING PROTEIN ALBC-RELATED"/>
    <property type="match status" value="1"/>
</dbReference>
<dbReference type="SUPFAM" id="SSF52540">
    <property type="entry name" value="P-loop containing nucleoside triphosphate hydrolases"/>
    <property type="match status" value="1"/>
</dbReference>
<dbReference type="EMBL" id="LRPN01000017">
    <property type="protein sequence ID" value="KWZ85350.1"/>
    <property type="molecule type" value="Genomic_DNA"/>
</dbReference>
<keyword evidence="2" id="KW-0547">Nucleotide-binding</keyword>
<reference evidence="8" key="3">
    <citation type="submission" date="2016-01" db="EMBL/GenBank/DDBJ databases">
        <authorList>
            <person name="Mitreva M."/>
            <person name="Pepin K.H."/>
            <person name="Mihindukulasuriya K.A."/>
            <person name="Fulton R."/>
            <person name="Fronick C."/>
            <person name="O'Laughlin M."/>
            <person name="Miner T."/>
            <person name="Herter B."/>
            <person name="Rosa B.A."/>
            <person name="Cordes M."/>
            <person name="Tomlinson C."/>
            <person name="Wollam A."/>
            <person name="Palsikar V.B."/>
            <person name="Mardis E.R."/>
            <person name="Wilson R.K."/>
        </authorList>
    </citation>
    <scope>NUCLEOTIDE SEQUENCE [LARGE SCALE GENOMIC DNA]</scope>
    <source>
        <strain evidence="8">GED7749B</strain>
    </source>
</reference>
<keyword evidence="3 6" id="KW-0067">ATP-binding</keyword>
<evidence type="ECO:0000313" key="7">
    <source>
        <dbReference type="Proteomes" id="UP000032024"/>
    </source>
</evidence>
<dbReference type="Pfam" id="PF00005">
    <property type="entry name" value="ABC_tran"/>
    <property type="match status" value="1"/>
</dbReference>
<dbReference type="CDD" id="cd03230">
    <property type="entry name" value="ABC_DR_subfamily_A"/>
    <property type="match status" value="1"/>
</dbReference>
<dbReference type="EMBL" id="CP010525">
    <property type="protein sequence ID" value="AJO20988.1"/>
    <property type="molecule type" value="Genomic_DNA"/>
</dbReference>
<sequence length="229" mass="25982">MIEVMEVTKKYGRKKVLDSLSFTAEKGEITCLIGVNGTGKTTTLKAIAGLVPVSKGKILIDGEPYNKHIYEKLAFIPDAPIMLPRMKIKDAILFMRDYYPDWNTLRAKDLLYFFKLNENDRIGDLSKGNMAKVNLLLGLSLDVDYVLMDEPFSGIDIFSREQIANVFASDLVENRGVLITTHEINDIEHLLDKVVLLGDGKVLKEFYTEDIRQSEGKSVVDIMREVYRQ</sequence>
<name>A0A0C5BYL0_HEYCO</name>
<dbReference type="PROSITE" id="PS50893">
    <property type="entry name" value="ABC_TRANSPORTER_2"/>
    <property type="match status" value="1"/>
</dbReference>
<dbReference type="STRING" id="1398.AB434_0965"/>
<dbReference type="PANTHER" id="PTHR42939:SF1">
    <property type="entry name" value="ABC TRANSPORTER ATP-BINDING PROTEIN ALBC-RELATED"/>
    <property type="match status" value="1"/>
</dbReference>
<dbReference type="PATRIC" id="fig|1398.18.peg.196"/>
<dbReference type="InterPro" id="IPR003439">
    <property type="entry name" value="ABC_transporter-like_ATP-bd"/>
</dbReference>
<proteinExistence type="predicted"/>
<reference evidence="5" key="1">
    <citation type="submission" date="2015-01" db="EMBL/GenBank/DDBJ databases">
        <title>Comparative genome analysis of Bacillus coagulans HM-08, Clostridium butyricum HM-68, Bacillus subtilis HM-66 and Bacillus licheniformis BL-09.</title>
        <authorList>
            <person name="Zhang H."/>
        </authorList>
    </citation>
    <scope>NUCLEOTIDE SEQUENCE [LARGE SCALE GENOMIC DNA]</scope>
    <source>
        <strain evidence="5">HM-08</strain>
    </source>
</reference>
<keyword evidence="1" id="KW-0813">Transport</keyword>
<protein>
    <submittedName>
        <fullName evidence="6">ABC transporter, ATP-binding protein</fullName>
    </submittedName>
    <submittedName>
        <fullName evidence="5">ABC transporter-like protein</fullName>
    </submittedName>
</protein>
<evidence type="ECO:0000256" key="2">
    <source>
        <dbReference type="ARBA" id="ARBA00022741"/>
    </source>
</evidence>
<organism evidence="6 8">
    <name type="scientific">Heyndrickxia coagulans</name>
    <name type="common">Weizmannia coagulans</name>
    <dbReference type="NCBI Taxonomy" id="1398"/>
    <lineage>
        <taxon>Bacteria</taxon>
        <taxon>Bacillati</taxon>
        <taxon>Bacillota</taxon>
        <taxon>Bacilli</taxon>
        <taxon>Bacillales</taxon>
        <taxon>Bacillaceae</taxon>
        <taxon>Heyndrickxia</taxon>
    </lineage>
</organism>
<evidence type="ECO:0000313" key="8">
    <source>
        <dbReference type="Proteomes" id="UP000070376"/>
    </source>
</evidence>
<reference evidence="7" key="2">
    <citation type="submission" date="2015-01" db="EMBL/GenBank/DDBJ databases">
        <title>Comparative genome analysis of Bacillus coagulans HM-08, Clostridium butyricum HM-68, Bacillus subtilis HM-66 and Bacillus paralicheniformis BL-09.</title>
        <authorList>
            <person name="Zhang H."/>
        </authorList>
    </citation>
    <scope>NUCLEOTIDE SEQUENCE [LARGE SCALE GENOMIC DNA]</scope>
    <source>
        <strain evidence="7">HM-08</strain>
    </source>
</reference>
<dbReference type="Proteomes" id="UP000032024">
    <property type="component" value="Chromosome"/>
</dbReference>
<keyword evidence="7" id="KW-1185">Reference proteome</keyword>
<dbReference type="GO" id="GO:0016887">
    <property type="term" value="F:ATP hydrolysis activity"/>
    <property type="evidence" value="ECO:0007669"/>
    <property type="project" value="InterPro"/>
</dbReference>
<dbReference type="InterPro" id="IPR051782">
    <property type="entry name" value="ABC_Transporter_VariousFunc"/>
</dbReference>
<dbReference type="InterPro" id="IPR003593">
    <property type="entry name" value="AAA+_ATPase"/>
</dbReference>
<dbReference type="AlphaFoldDB" id="A0A0C5BYL0"/>
<dbReference type="GO" id="GO:0005524">
    <property type="term" value="F:ATP binding"/>
    <property type="evidence" value="ECO:0007669"/>
    <property type="project" value="UniProtKB-KW"/>
</dbReference>
<accession>A0A0C5BYL0</accession>
<gene>
    <name evidence="6" type="ORF">HMPREF3213_00522</name>
    <name evidence="5" type="ORF">SB48_HM08orf00293</name>
</gene>
<dbReference type="InterPro" id="IPR027417">
    <property type="entry name" value="P-loop_NTPase"/>
</dbReference>
<evidence type="ECO:0000256" key="1">
    <source>
        <dbReference type="ARBA" id="ARBA00022448"/>
    </source>
</evidence>
<dbReference type="SMART" id="SM00382">
    <property type="entry name" value="AAA"/>
    <property type="match status" value="1"/>
</dbReference>
<evidence type="ECO:0000313" key="6">
    <source>
        <dbReference type="EMBL" id="KWZ85350.1"/>
    </source>
</evidence>
<evidence type="ECO:0000256" key="3">
    <source>
        <dbReference type="ARBA" id="ARBA00022840"/>
    </source>
</evidence>
<evidence type="ECO:0000259" key="4">
    <source>
        <dbReference type="PROSITE" id="PS50893"/>
    </source>
</evidence>
<evidence type="ECO:0000313" key="5">
    <source>
        <dbReference type="EMBL" id="AJO20988.1"/>
    </source>
</evidence>
<dbReference type="PROSITE" id="PS00211">
    <property type="entry name" value="ABC_TRANSPORTER_1"/>
    <property type="match status" value="1"/>
</dbReference>
<dbReference type="RefSeq" id="WP_035183224.1">
    <property type="nucleotide sequence ID" value="NZ_CP010525.1"/>
</dbReference>
<feature type="domain" description="ABC transporter" evidence="4">
    <location>
        <begin position="2"/>
        <end position="224"/>
    </location>
</feature>
<dbReference type="InterPro" id="IPR017871">
    <property type="entry name" value="ABC_transporter-like_CS"/>
</dbReference>
<dbReference type="Gene3D" id="3.40.50.300">
    <property type="entry name" value="P-loop containing nucleotide triphosphate hydrolases"/>
    <property type="match status" value="1"/>
</dbReference>
<dbReference type="Proteomes" id="UP000070376">
    <property type="component" value="Unassembled WGS sequence"/>
</dbReference>